<accession>A0A399F578</accession>
<dbReference type="PANTHER" id="PTHR30189:SF1">
    <property type="entry name" value="LPS-ASSEMBLY PROTEIN LPTD"/>
    <property type="match status" value="1"/>
</dbReference>
<dbReference type="PANTHER" id="PTHR30189">
    <property type="entry name" value="LPS-ASSEMBLY PROTEIN"/>
    <property type="match status" value="1"/>
</dbReference>
<reference evidence="1 2" key="1">
    <citation type="submission" date="2018-08" db="EMBL/GenBank/DDBJ databases">
        <title>Meiothermus granaticius genome AF-68 sequencing project.</title>
        <authorList>
            <person name="Da Costa M.S."/>
            <person name="Albuquerque L."/>
            <person name="Raposo P."/>
            <person name="Froufe H.J.C."/>
            <person name="Barroso C.S."/>
            <person name="Egas C."/>
        </authorList>
    </citation>
    <scope>NUCLEOTIDE SEQUENCE [LARGE SCALE GENOMIC DNA]</scope>
    <source>
        <strain evidence="1 2">AF-68</strain>
    </source>
</reference>
<dbReference type="EMBL" id="QWLB01000032">
    <property type="protein sequence ID" value="RIH91814.1"/>
    <property type="molecule type" value="Genomic_DNA"/>
</dbReference>
<comment type="caution">
    <text evidence="1">The sequence shown here is derived from an EMBL/GenBank/DDBJ whole genome shotgun (WGS) entry which is preliminary data.</text>
</comment>
<dbReference type="AlphaFoldDB" id="A0A399F578"/>
<keyword evidence="2" id="KW-1185">Reference proteome</keyword>
<dbReference type="InterPro" id="IPR050218">
    <property type="entry name" value="LptD"/>
</dbReference>
<name>A0A399F578_9DEIN</name>
<gene>
    <name evidence="1" type="primary">lptD</name>
    <name evidence="1" type="ORF">Mgrana_02314</name>
</gene>
<sequence length="980" mass="109481">MSGRRLEVQGFGVLRVLLIVLLCSFGQAATLKILEAERLELRNENGEELIILIGNPVKLDRDGELIEAPRVIYNRTRKRLMLSGGVHYRDKQGQIIQADDLDLDTSDESFEAISVKIESGDFYLTGPICERAAGQILLQKGYLTPCQRCAQDKPDYAFEANEVVLYPGDRIIARGVWVLLRGEKVLYLPAMLLYLSERRPKLEIGSSDTDGVYVFADLPYVSDFGLGYTFLRYFENRGWGIGFDHFGVGAAKERYQFLYLPPIALPQGSTTPSATSDGIWVYNLQYRLDNPDWRYSASIKRDDLSGVTNPLGDPFSSFGGQPDYTEFRLEAATPTNTPGAAEPFYRFTLDGYIDHNPSLGRSPRATPQRLPEVEVSFPKGYQSPGFSINGSLQLGFYEAPSNPFNRTARNIPYLAAGRLQLIHNETYTLTAPPWPGLGFNLSNNFRGIYYTTRNSQGELERLINWQTNATLSQTLGAVRFGLNFQRNDIEGGTPFAFDFPGRTTRTTYLTGTFDYTPDPAFAFSAKASRDLENRVFYPLATFTLRNQLWSWFSLSNSVSRDIQNGKWGLLTTNLSLTPQPFSFALSYTRNLELGLSGALSTRLTYSPLPWLLSASTGYRWTDVQEQETRPLVCDPTAPFNCVLQYNRYDPLQLSASYNPENLSAGLQHRRDLNTGQAISTAGNLLWREGDTTFTLSQTLSHLYFPLPQPGTTYIPTPTPFGLSGSAQLTLGLHTLRFSDNVVFGNPELPTLTTAGTANLALVYQYGTDTSLSLQGTWYYLQGLVKNPFLTFQTAIREPEVFINQIYLQYHLPEADDPTTPNNENLAYLQTLRFQGEAEIFPAPLRKTDPPGLAFQGSLVAERQTALGSGRFLLTFQNFGPTFSFMGEENTRLFLSILYNTSGTNTSQVFYLPNLEQTILKPKMVVTIDRCCWALQASLDALNNEFKVSFIVGGSATDLLFNQNGFSFNPPSLNPTPGGTR</sequence>
<protein>
    <submittedName>
        <fullName evidence="1">LPS-assembly protein LptD</fullName>
    </submittedName>
</protein>
<evidence type="ECO:0000313" key="1">
    <source>
        <dbReference type="EMBL" id="RIH91814.1"/>
    </source>
</evidence>
<dbReference type="OrthoDB" id="28677at2"/>
<dbReference type="Proteomes" id="UP000266178">
    <property type="component" value="Unassembled WGS sequence"/>
</dbReference>
<organism evidence="1 2">
    <name type="scientific">Meiothermus granaticius NBRC 107808</name>
    <dbReference type="NCBI Taxonomy" id="1227551"/>
    <lineage>
        <taxon>Bacteria</taxon>
        <taxon>Thermotogati</taxon>
        <taxon>Deinococcota</taxon>
        <taxon>Deinococci</taxon>
        <taxon>Thermales</taxon>
        <taxon>Thermaceae</taxon>
        <taxon>Meiothermus</taxon>
    </lineage>
</organism>
<dbReference type="GO" id="GO:0009279">
    <property type="term" value="C:cell outer membrane"/>
    <property type="evidence" value="ECO:0007669"/>
    <property type="project" value="TreeGrafter"/>
</dbReference>
<dbReference type="RefSeq" id="WP_119357782.1">
    <property type="nucleotide sequence ID" value="NZ_BJXM01000016.1"/>
</dbReference>
<dbReference type="GO" id="GO:1990351">
    <property type="term" value="C:transporter complex"/>
    <property type="evidence" value="ECO:0007669"/>
    <property type="project" value="TreeGrafter"/>
</dbReference>
<evidence type="ECO:0000313" key="2">
    <source>
        <dbReference type="Proteomes" id="UP000266178"/>
    </source>
</evidence>
<proteinExistence type="predicted"/>